<dbReference type="AlphaFoldDB" id="A0A846YAA9"/>
<comment type="similarity">
    <text evidence="2">Belongs to the terpene synthase family.</text>
</comment>
<name>A0A846YAA9_9NOCA</name>
<accession>A0A846YAA9</accession>
<protein>
    <recommendedName>
        <fullName evidence="2">Terpene synthase</fullName>
        <ecNumber evidence="2">4.2.3.-</ecNumber>
    </recommendedName>
</protein>
<comment type="caution">
    <text evidence="3">The sequence shown here is derived from an EMBL/GenBank/DDBJ whole genome shotgun (WGS) entry which is preliminary data.</text>
</comment>
<dbReference type="EMBL" id="JAAXOP010000025">
    <property type="protein sequence ID" value="NKY54148.1"/>
    <property type="molecule type" value="Genomic_DNA"/>
</dbReference>
<keyword evidence="4" id="KW-1185">Reference proteome</keyword>
<dbReference type="InterPro" id="IPR034686">
    <property type="entry name" value="Terpene_cyclase-like_2"/>
</dbReference>
<evidence type="ECO:0000256" key="2">
    <source>
        <dbReference type="RuleBase" id="RU366034"/>
    </source>
</evidence>
<evidence type="ECO:0000313" key="3">
    <source>
        <dbReference type="EMBL" id="NKY54148.1"/>
    </source>
</evidence>
<dbReference type="GO" id="GO:0010333">
    <property type="term" value="F:terpene synthase activity"/>
    <property type="evidence" value="ECO:0007669"/>
    <property type="project" value="InterPro"/>
</dbReference>
<dbReference type="SUPFAM" id="SSF48576">
    <property type="entry name" value="Terpenoid synthases"/>
    <property type="match status" value="1"/>
</dbReference>
<dbReference type="PANTHER" id="PTHR35201">
    <property type="entry name" value="TERPENE SYNTHASE"/>
    <property type="match status" value="1"/>
</dbReference>
<keyword evidence="1 2" id="KW-0456">Lyase</keyword>
<dbReference type="GO" id="GO:0046872">
    <property type="term" value="F:metal ion binding"/>
    <property type="evidence" value="ECO:0007669"/>
    <property type="project" value="UniProtKB-KW"/>
</dbReference>
<proteinExistence type="inferred from homology"/>
<dbReference type="InterPro" id="IPR008949">
    <property type="entry name" value="Isoprenoid_synthase_dom_sf"/>
</dbReference>
<keyword evidence="2" id="KW-0460">Magnesium</keyword>
<evidence type="ECO:0000313" key="4">
    <source>
        <dbReference type="Proteomes" id="UP000565711"/>
    </source>
</evidence>
<keyword evidence="2" id="KW-0479">Metal-binding</keyword>
<gene>
    <name evidence="3" type="ORF">HGA08_28545</name>
</gene>
<dbReference type="EC" id="4.2.3.-" evidence="2"/>
<evidence type="ECO:0000256" key="1">
    <source>
        <dbReference type="ARBA" id="ARBA00023239"/>
    </source>
</evidence>
<sequence>MGRVVVAQKYTPQVQAELSEMHEHYRQLLDRGDRWSLRALFSTEDCDIAEYCRDFAPNRFGEQACAQVEDFCREHGIWLEHGGAHYNSMTPYLHPRATTVERMVTIGIYNAILFWLNDTVGREKFGHLSAAEQAQALYEVDRLCRLFEAEDIPPLPEAEGTPPAPSPPGPIETATTEFLSMLADQADPAWLRSFRILTVDHLRPAIRDQNASARRDLLGVDDYIALRNEISGMYPAIALCDFARGVVLPWDRIRAVGLDEDVRVLIRLTAEIGALMNDVFSFEKECIVDRSDFNLVPILLLNTPGATLSDAVTGAADVVRDRLTHFRTLRARVLRRCADVADAELSEAVAEYLADLDQCVQASWVWQCVSPRYKGTSIFVEDHLA</sequence>
<comment type="cofactor">
    <cofactor evidence="2">
        <name>Mg(2+)</name>
        <dbReference type="ChEBI" id="CHEBI:18420"/>
    </cofactor>
</comment>
<dbReference type="Gene3D" id="1.10.600.10">
    <property type="entry name" value="Farnesyl Diphosphate Synthase"/>
    <property type="match status" value="1"/>
</dbReference>
<dbReference type="PANTHER" id="PTHR35201:SF4">
    <property type="entry name" value="BETA-PINACENE SYNTHASE-RELATED"/>
    <property type="match status" value="1"/>
</dbReference>
<dbReference type="Pfam" id="PF19086">
    <property type="entry name" value="Terpene_syn_C_2"/>
    <property type="match status" value="1"/>
</dbReference>
<reference evidence="3 4" key="1">
    <citation type="submission" date="2020-04" db="EMBL/GenBank/DDBJ databases">
        <title>MicrobeNet Type strains.</title>
        <authorList>
            <person name="Nicholson A.C."/>
        </authorList>
    </citation>
    <scope>NUCLEOTIDE SEQUENCE [LARGE SCALE GENOMIC DNA]</scope>
    <source>
        <strain evidence="3 4">JCM 12354</strain>
    </source>
</reference>
<dbReference type="Proteomes" id="UP000565711">
    <property type="component" value="Unassembled WGS sequence"/>
</dbReference>
<organism evidence="3 4">
    <name type="scientific">Nocardia vermiculata</name>
    <dbReference type="NCBI Taxonomy" id="257274"/>
    <lineage>
        <taxon>Bacteria</taxon>
        <taxon>Bacillati</taxon>
        <taxon>Actinomycetota</taxon>
        <taxon>Actinomycetes</taxon>
        <taxon>Mycobacteriales</taxon>
        <taxon>Nocardiaceae</taxon>
        <taxon>Nocardia</taxon>
    </lineage>
</organism>